<dbReference type="OrthoDB" id="9794834at2"/>
<evidence type="ECO:0000256" key="1">
    <source>
        <dbReference type="ARBA" id="ARBA00007227"/>
    </source>
</evidence>
<dbReference type="PANTHER" id="PTHR43236:SF1">
    <property type="entry name" value="BLL7220 PROTEIN"/>
    <property type="match status" value="1"/>
</dbReference>
<organism evidence="3 4">
    <name type="scientific">Roseovarius atlanticus</name>
    <dbReference type="NCBI Taxonomy" id="1641875"/>
    <lineage>
        <taxon>Bacteria</taxon>
        <taxon>Pseudomonadati</taxon>
        <taxon>Pseudomonadota</taxon>
        <taxon>Alphaproteobacteria</taxon>
        <taxon>Rhodobacterales</taxon>
        <taxon>Roseobacteraceae</taxon>
        <taxon>Roseovarius</taxon>
    </lineage>
</organism>
<feature type="domain" description="HTH cro/C1-type" evidence="2">
    <location>
        <begin position="11"/>
        <end position="66"/>
    </location>
</feature>
<dbReference type="SMART" id="SM00530">
    <property type="entry name" value="HTH_XRE"/>
    <property type="match status" value="1"/>
</dbReference>
<dbReference type="Pfam" id="PF01381">
    <property type="entry name" value="HTH_3"/>
    <property type="match status" value="1"/>
</dbReference>
<dbReference type="AlphaFoldDB" id="A0A0T5NPG6"/>
<evidence type="ECO:0000259" key="2">
    <source>
        <dbReference type="PROSITE" id="PS50943"/>
    </source>
</evidence>
<dbReference type="PANTHER" id="PTHR43236">
    <property type="entry name" value="ANTITOXIN HIGA1"/>
    <property type="match status" value="1"/>
</dbReference>
<dbReference type="InterPro" id="IPR001387">
    <property type="entry name" value="Cro/C1-type_HTH"/>
</dbReference>
<dbReference type="InterPro" id="IPR010982">
    <property type="entry name" value="Lambda_DNA-bd_dom_sf"/>
</dbReference>
<dbReference type="PATRIC" id="fig|1641875.4.peg.2597"/>
<dbReference type="CDD" id="cd00093">
    <property type="entry name" value="HTH_XRE"/>
    <property type="match status" value="1"/>
</dbReference>
<dbReference type="InterPro" id="IPR010359">
    <property type="entry name" value="IrrE_HExxH"/>
</dbReference>
<dbReference type="InterPro" id="IPR052345">
    <property type="entry name" value="Rad_response_metalloprotease"/>
</dbReference>
<comment type="caution">
    <text evidence="3">The sequence shown here is derived from an EMBL/GenBank/DDBJ whole genome shotgun (WGS) entry which is preliminary data.</text>
</comment>
<name>A0A0T5NPG6_9RHOB</name>
<accession>A0A0T5NPG6</accession>
<keyword evidence="4" id="KW-1185">Reference proteome</keyword>
<dbReference type="STRING" id="1641875.XM53_20210"/>
<protein>
    <recommendedName>
        <fullName evidence="2">HTH cro/C1-type domain-containing protein</fullName>
    </recommendedName>
</protein>
<evidence type="ECO:0000313" key="3">
    <source>
        <dbReference type="EMBL" id="KRS10656.1"/>
    </source>
</evidence>
<reference evidence="3 4" key="1">
    <citation type="submission" date="2015-04" db="EMBL/GenBank/DDBJ databases">
        <title>The draft genome sequence of Roseovarius sp.R12b.</title>
        <authorList>
            <person name="Li G."/>
            <person name="Lai Q."/>
            <person name="Shao Z."/>
            <person name="Yan P."/>
        </authorList>
    </citation>
    <scope>NUCLEOTIDE SEQUENCE [LARGE SCALE GENOMIC DNA]</scope>
    <source>
        <strain evidence="3 4">R12B</strain>
    </source>
</reference>
<gene>
    <name evidence="3" type="ORF">XM53_20210</name>
</gene>
<dbReference type="EMBL" id="LAXJ01000028">
    <property type="protein sequence ID" value="KRS10656.1"/>
    <property type="molecule type" value="Genomic_DNA"/>
</dbReference>
<sequence>MASKQINGGMLLLARKRRRKTQKDLAAETGVAQAAISRVENGTKDVLSHEEIQSIARSLGFPVSFFFEQEPLYKTPLSIHGAAFRKKSAVSAKDQGAVVALANHLVMHLRRMLEAVDLEPQFPLLQFEVVDDKSSVSEHARAVTSAAEAAQKVRKSWQLDDGPLPNLVKYIEATGVFVVQGDFGGADIDGVTIRPPGMKPVVVLNADRPADRKRFSLAHEYGHVILHPFPYDAMEKEANEFAAELLTPAKGVLPDLKKPLTIPRLGQLKLKWRVAMAALIYRAKALNAITDQAATSLYKKMSYYGYRTREPDEFSIEHEQGSLSSQLMELHTEDLGYSFDELADALRTFPTELAEMHGLKPPDQRPKPKLKLIIGSEL</sequence>
<proteinExistence type="inferred from homology"/>
<dbReference type="Pfam" id="PF06114">
    <property type="entry name" value="Peptidase_M78"/>
    <property type="match status" value="1"/>
</dbReference>
<comment type="similarity">
    <text evidence="1">Belongs to the short-chain fatty acyl-CoA assimilation regulator (ScfR) family.</text>
</comment>
<dbReference type="Gene3D" id="1.10.260.40">
    <property type="entry name" value="lambda repressor-like DNA-binding domains"/>
    <property type="match status" value="1"/>
</dbReference>
<evidence type="ECO:0000313" key="4">
    <source>
        <dbReference type="Proteomes" id="UP000051295"/>
    </source>
</evidence>
<dbReference type="SUPFAM" id="SSF47413">
    <property type="entry name" value="lambda repressor-like DNA-binding domains"/>
    <property type="match status" value="1"/>
</dbReference>
<dbReference type="PROSITE" id="PS50943">
    <property type="entry name" value="HTH_CROC1"/>
    <property type="match status" value="1"/>
</dbReference>
<dbReference type="Gene3D" id="1.10.10.2910">
    <property type="match status" value="1"/>
</dbReference>
<dbReference type="GO" id="GO:0003677">
    <property type="term" value="F:DNA binding"/>
    <property type="evidence" value="ECO:0007669"/>
    <property type="project" value="InterPro"/>
</dbReference>
<dbReference type="Proteomes" id="UP000051295">
    <property type="component" value="Unassembled WGS sequence"/>
</dbReference>